<protein>
    <submittedName>
        <fullName evidence="2">Uncharacterized protein</fullName>
    </submittedName>
</protein>
<organism evidence="2 3">
    <name type="scientific">Adlercreutzia wanghongyangiae</name>
    <dbReference type="NCBI Taxonomy" id="3111451"/>
    <lineage>
        <taxon>Bacteria</taxon>
        <taxon>Bacillati</taxon>
        <taxon>Actinomycetota</taxon>
        <taxon>Coriobacteriia</taxon>
        <taxon>Eggerthellales</taxon>
        <taxon>Eggerthellaceae</taxon>
        <taxon>Adlercreutzia</taxon>
    </lineage>
</organism>
<comment type="caution">
    <text evidence="2">The sequence shown here is derived from an EMBL/GenBank/DDBJ whole genome shotgun (WGS) entry which is preliminary data.</text>
</comment>
<keyword evidence="3" id="KW-1185">Reference proteome</keyword>
<reference evidence="2 3" key="1">
    <citation type="submission" date="2024-01" db="EMBL/GenBank/DDBJ databases">
        <title>novel species in genus Adlercreutzia.</title>
        <authorList>
            <person name="Liu X."/>
        </authorList>
    </citation>
    <scope>NUCLEOTIDE SEQUENCE [LARGE SCALE GENOMIC DNA]</scope>
    <source>
        <strain evidence="2 3">R7</strain>
    </source>
</reference>
<evidence type="ECO:0000313" key="2">
    <source>
        <dbReference type="EMBL" id="MEC4176308.1"/>
    </source>
</evidence>
<gene>
    <name evidence="2" type="ORF">VIN30_07580</name>
</gene>
<evidence type="ECO:0000256" key="1">
    <source>
        <dbReference type="SAM" id="MobiDB-lite"/>
    </source>
</evidence>
<name>A0ABU6IIX9_9ACTN</name>
<accession>A0ABU6IIX9</accession>
<dbReference type="EMBL" id="JAYMFF010000014">
    <property type="protein sequence ID" value="MEC4176308.1"/>
    <property type="molecule type" value="Genomic_DNA"/>
</dbReference>
<feature type="compositionally biased region" description="Low complexity" evidence="1">
    <location>
        <begin position="11"/>
        <end position="55"/>
    </location>
</feature>
<sequence length="212" mass="23500">MPEASPEEPTETPQEQPSTPSEEPDESTNTADAANASDEASSTTETDTRATTESAQSEPPTDRAEAVVYDKLLVLYDDLGAFDQRISEAAQQFNENYLSLDYEARARYATEAEALLDDIYSSYNDLYSTTISPQSPNAVAYEALDTCYEDCVQRISVISEAWTISLSYEDPSAYRDEILAPIMRDNVNGSNLYYTEFQETYPLAEPVAPQTS</sequence>
<evidence type="ECO:0000313" key="3">
    <source>
        <dbReference type="Proteomes" id="UP001349994"/>
    </source>
</evidence>
<dbReference type="RefSeq" id="WP_326424914.1">
    <property type="nucleotide sequence ID" value="NZ_JAYMFF010000014.1"/>
</dbReference>
<dbReference type="Proteomes" id="UP001349994">
    <property type="component" value="Unassembled WGS sequence"/>
</dbReference>
<feature type="region of interest" description="Disordered" evidence="1">
    <location>
        <begin position="1"/>
        <end position="63"/>
    </location>
</feature>
<feature type="compositionally biased region" description="Acidic residues" evidence="1">
    <location>
        <begin position="1"/>
        <end position="10"/>
    </location>
</feature>
<proteinExistence type="predicted"/>